<evidence type="ECO:0000313" key="2">
    <source>
        <dbReference type="Proteomes" id="UP000439903"/>
    </source>
</evidence>
<gene>
    <name evidence="1" type="ORF">F8M41_021171</name>
</gene>
<dbReference type="OrthoDB" id="2447872at2759"/>
<name>A0A8H4AH62_GIGMA</name>
<proteinExistence type="predicted"/>
<reference evidence="1 2" key="1">
    <citation type="journal article" date="2019" name="Environ. Microbiol.">
        <title>At the nexus of three kingdoms: the genome of the mycorrhizal fungus Gigaspora margarita provides insights into plant, endobacterial and fungal interactions.</title>
        <authorList>
            <person name="Venice F."/>
            <person name="Ghignone S."/>
            <person name="Salvioli di Fossalunga A."/>
            <person name="Amselem J."/>
            <person name="Novero M."/>
            <person name="Xianan X."/>
            <person name="Sedzielewska Toro K."/>
            <person name="Morin E."/>
            <person name="Lipzen A."/>
            <person name="Grigoriev I.V."/>
            <person name="Henrissat B."/>
            <person name="Martin F.M."/>
            <person name="Bonfante P."/>
        </authorList>
    </citation>
    <scope>NUCLEOTIDE SEQUENCE [LARGE SCALE GENOMIC DNA]</scope>
    <source>
        <strain evidence="1 2">BEG34</strain>
    </source>
</reference>
<dbReference type="Proteomes" id="UP000439903">
    <property type="component" value="Unassembled WGS sequence"/>
</dbReference>
<accession>A0A8H4AH62</accession>
<organism evidence="1 2">
    <name type="scientific">Gigaspora margarita</name>
    <dbReference type="NCBI Taxonomy" id="4874"/>
    <lineage>
        <taxon>Eukaryota</taxon>
        <taxon>Fungi</taxon>
        <taxon>Fungi incertae sedis</taxon>
        <taxon>Mucoromycota</taxon>
        <taxon>Glomeromycotina</taxon>
        <taxon>Glomeromycetes</taxon>
        <taxon>Diversisporales</taxon>
        <taxon>Gigasporaceae</taxon>
        <taxon>Gigaspora</taxon>
    </lineage>
</organism>
<comment type="caution">
    <text evidence="1">The sequence shown here is derived from an EMBL/GenBank/DDBJ whole genome shotgun (WGS) entry which is preliminary data.</text>
</comment>
<protein>
    <submittedName>
        <fullName evidence="1">Uncharacterized protein</fullName>
    </submittedName>
</protein>
<keyword evidence="2" id="KW-1185">Reference proteome</keyword>
<evidence type="ECO:0000313" key="1">
    <source>
        <dbReference type="EMBL" id="KAF0495076.1"/>
    </source>
</evidence>
<dbReference type="EMBL" id="WTPW01000610">
    <property type="protein sequence ID" value="KAF0495076.1"/>
    <property type="molecule type" value="Genomic_DNA"/>
</dbReference>
<dbReference type="AlphaFoldDB" id="A0A8H4AH62"/>
<sequence>MKVLAEKPGISCEDCKITNQAGRKMLSLSGIASYERPKDGVQKSALSNLMNAIDSNVDKMIFQNQPSTTLPTKDFYQGFKSARQIYQANLVSSMSSTSTTQEASVEASIITPQPANLHEFQSSKIPLQEQPSVANQNHEMQELLQRNLFMNSNITLHVHNHYYASQQ</sequence>